<dbReference type="Proteomes" id="UP000078348">
    <property type="component" value="Unassembled WGS sequence"/>
</dbReference>
<proteinExistence type="inferred from homology"/>
<comment type="similarity">
    <text evidence="1">Belongs to the NifU family.</text>
</comment>
<dbReference type="EMBL" id="LXWW01000107">
    <property type="protein sequence ID" value="OAO15934.1"/>
    <property type="molecule type" value="Genomic_DNA"/>
</dbReference>
<dbReference type="SMART" id="SM00932">
    <property type="entry name" value="Nfu_N"/>
    <property type="match status" value="1"/>
</dbReference>
<feature type="domain" description="Scaffold protein Nfu/NifU N-terminal" evidence="2">
    <location>
        <begin position="30"/>
        <end position="117"/>
    </location>
</feature>
<dbReference type="SUPFAM" id="SSF110836">
    <property type="entry name" value="Hypothetical protein SAV1430"/>
    <property type="match status" value="1"/>
</dbReference>
<dbReference type="SUPFAM" id="SSF117916">
    <property type="entry name" value="Fe-S cluster assembly (FSCA) domain-like"/>
    <property type="match status" value="1"/>
</dbReference>
<evidence type="ECO:0000313" key="3">
    <source>
        <dbReference type="EMBL" id="OAO15934.1"/>
    </source>
</evidence>
<dbReference type="Pfam" id="PF08712">
    <property type="entry name" value="Nfu_N"/>
    <property type="match status" value="1"/>
</dbReference>
<dbReference type="InterPro" id="IPR001075">
    <property type="entry name" value="NIF_FeS_clus_asmbl_NifU_C"/>
</dbReference>
<evidence type="ECO:0000313" key="4">
    <source>
        <dbReference type="Proteomes" id="UP000078348"/>
    </source>
</evidence>
<comment type="caution">
    <text evidence="3">The sequence shown here is derived from an EMBL/GenBank/DDBJ whole genome shotgun (WGS) entry which is preliminary data.</text>
</comment>
<dbReference type="Gene3D" id="3.30.300.130">
    <property type="entry name" value="Fe-S cluster assembly (FSCA)"/>
    <property type="match status" value="1"/>
</dbReference>
<organism evidence="3 4">
    <name type="scientific">Blastocystis sp. subtype 1 (strain ATCC 50177 / NandII)</name>
    <dbReference type="NCBI Taxonomy" id="478820"/>
    <lineage>
        <taxon>Eukaryota</taxon>
        <taxon>Sar</taxon>
        <taxon>Stramenopiles</taxon>
        <taxon>Bigyra</taxon>
        <taxon>Opalozoa</taxon>
        <taxon>Opalinata</taxon>
        <taxon>Blastocystidae</taxon>
        <taxon>Blastocystis</taxon>
    </lineage>
</organism>
<dbReference type="GO" id="GO:0005739">
    <property type="term" value="C:mitochondrion"/>
    <property type="evidence" value="ECO:0007669"/>
    <property type="project" value="TreeGrafter"/>
</dbReference>
<evidence type="ECO:0000259" key="2">
    <source>
        <dbReference type="SMART" id="SM00932"/>
    </source>
</evidence>
<protein>
    <submittedName>
        <fullName evidence="3">Iron-sulfur cluster scaffold protein</fullName>
    </submittedName>
</protein>
<reference evidence="3 4" key="1">
    <citation type="submission" date="2016-05" db="EMBL/GenBank/DDBJ databases">
        <title>Nuclear genome of Blastocystis sp. subtype 1 NandII.</title>
        <authorList>
            <person name="Gentekaki E."/>
            <person name="Curtis B."/>
            <person name="Stairs C."/>
            <person name="Eme L."/>
            <person name="Herman E."/>
            <person name="Klimes V."/>
            <person name="Arias M.C."/>
            <person name="Elias M."/>
            <person name="Hilliou F."/>
            <person name="Klute M."/>
            <person name="Malik S.-B."/>
            <person name="Pightling A."/>
            <person name="Rachubinski R."/>
            <person name="Salas D."/>
            <person name="Schlacht A."/>
            <person name="Suga H."/>
            <person name="Archibald J."/>
            <person name="Ball S.G."/>
            <person name="Clark G."/>
            <person name="Dacks J."/>
            <person name="Van Der Giezen M."/>
            <person name="Tsaousis A."/>
            <person name="Roger A."/>
        </authorList>
    </citation>
    <scope>NUCLEOTIDE SEQUENCE [LARGE SCALE GENOMIC DNA]</scope>
    <source>
        <strain evidence="4">ATCC 50177 / NandII</strain>
    </source>
</reference>
<keyword evidence="4" id="KW-1185">Reference proteome</keyword>
<dbReference type="InterPro" id="IPR014824">
    <property type="entry name" value="Nfu/NifU_N"/>
</dbReference>
<sequence>MLSRLTKSASILGSAVRNSPMAFFARFVSIKSAVTPNPNAKRFETYPEMIILPEAYGKNLEIKDFRQAQVSPLAQLILSIPEIKSVTMNPTSFVVMKKPSVAWDYIHSVLDSKLESISYLVTVYEPQNVPEDPNTIKDSDCETVKLVKELLNTYPADGGDILFDAWFPETGEVVVRMIGACEDCPSSTLTLKQGVERMVMHYIPEVKRVLNKGDEQLPLEERERQSNEDRKEMEYLDNFNKELDRLIAEEKARAKSS</sequence>
<dbReference type="Pfam" id="PF01106">
    <property type="entry name" value="NifU"/>
    <property type="match status" value="1"/>
</dbReference>
<dbReference type="PANTHER" id="PTHR11178:SF49">
    <property type="entry name" value="PROTEIN 5, PUTATIVE-RELATED"/>
    <property type="match status" value="1"/>
</dbReference>
<dbReference type="OrthoDB" id="565552at2759"/>
<name>A0A196SJ17_BLAHN</name>
<evidence type="ECO:0000256" key="1">
    <source>
        <dbReference type="ARBA" id="ARBA00006420"/>
    </source>
</evidence>
<dbReference type="AlphaFoldDB" id="A0A196SJ17"/>
<dbReference type="PANTHER" id="PTHR11178">
    <property type="entry name" value="IRON-SULFUR CLUSTER SCAFFOLD PROTEIN NFU-RELATED"/>
    <property type="match status" value="1"/>
</dbReference>
<dbReference type="GO" id="GO:0005506">
    <property type="term" value="F:iron ion binding"/>
    <property type="evidence" value="ECO:0007669"/>
    <property type="project" value="InterPro"/>
</dbReference>
<dbReference type="InterPro" id="IPR034904">
    <property type="entry name" value="FSCA_dom_sf"/>
</dbReference>
<dbReference type="InterPro" id="IPR036498">
    <property type="entry name" value="Nfu/NifU_N_sf"/>
</dbReference>
<dbReference type="STRING" id="478820.A0A196SJ17"/>
<accession>A0A196SJ17</accession>
<dbReference type="GO" id="GO:0051536">
    <property type="term" value="F:iron-sulfur cluster binding"/>
    <property type="evidence" value="ECO:0007669"/>
    <property type="project" value="InterPro"/>
</dbReference>
<dbReference type="Gene3D" id="3.30.1370.70">
    <property type="entry name" value="Scaffold protein Nfu/NifU, N-terminal domain"/>
    <property type="match status" value="1"/>
</dbReference>
<dbReference type="GO" id="GO:0016226">
    <property type="term" value="P:iron-sulfur cluster assembly"/>
    <property type="evidence" value="ECO:0007669"/>
    <property type="project" value="InterPro"/>
</dbReference>
<gene>
    <name evidence="3" type="ORF">AV274_2343</name>
</gene>